<dbReference type="AlphaFoldDB" id="A0A9X1D8Z9"/>
<evidence type="ECO:0000313" key="2">
    <source>
        <dbReference type="EMBL" id="MBT1159468.1"/>
    </source>
</evidence>
<evidence type="ECO:0000256" key="1">
    <source>
        <dbReference type="SAM" id="MobiDB-lite"/>
    </source>
</evidence>
<name>A0A9X1D8Z9_9HYPH</name>
<dbReference type="RefSeq" id="WP_214393305.1">
    <property type="nucleotide sequence ID" value="NZ_JAFLWW010000011.1"/>
</dbReference>
<dbReference type="InterPro" id="IPR009843">
    <property type="entry name" value="DUF1403"/>
</dbReference>
<accession>A0A9X1D8Z9</accession>
<reference evidence="2" key="2">
    <citation type="submission" date="2021-03" db="EMBL/GenBank/DDBJ databases">
        <authorList>
            <person name="Artuso I."/>
            <person name="Turrini P."/>
            <person name="Pirolo M."/>
            <person name="Lugli G.A."/>
            <person name="Ventura M."/>
            <person name="Visca P."/>
        </authorList>
    </citation>
    <scope>NUCLEOTIDE SEQUENCE</scope>
    <source>
        <strain evidence="2">LMG 26462</strain>
    </source>
</reference>
<reference evidence="2" key="1">
    <citation type="journal article" date="2021" name="Microorganisms">
        <title>Phylogenomic Reconstruction and Metabolic Potential of the Genus Aminobacter.</title>
        <authorList>
            <person name="Artuso I."/>
            <person name="Turrini P."/>
            <person name="Pirolo M."/>
            <person name="Lugli G.A."/>
            <person name="Ventura M."/>
            <person name="Visca P."/>
        </authorList>
    </citation>
    <scope>NUCLEOTIDE SEQUENCE</scope>
    <source>
        <strain evidence="2">LMG 26462</strain>
    </source>
</reference>
<gene>
    <name evidence="2" type="ORF">J1C56_28255</name>
</gene>
<feature type="region of interest" description="Disordered" evidence="1">
    <location>
        <begin position="1"/>
        <end position="24"/>
    </location>
</feature>
<comment type="caution">
    <text evidence="2">The sequence shown here is derived from an EMBL/GenBank/DDBJ whole genome shotgun (WGS) entry which is preliminary data.</text>
</comment>
<evidence type="ECO:0000313" key="3">
    <source>
        <dbReference type="Proteomes" id="UP001138921"/>
    </source>
</evidence>
<dbReference type="EMBL" id="JAFLWW010000011">
    <property type="protein sequence ID" value="MBT1159468.1"/>
    <property type="molecule type" value="Genomic_DNA"/>
</dbReference>
<protein>
    <submittedName>
        <fullName evidence="2">DUF1403 family protein</fullName>
    </submittedName>
</protein>
<dbReference type="Pfam" id="PF07183">
    <property type="entry name" value="DUF1403"/>
    <property type="match status" value="1"/>
</dbReference>
<sequence>MIRTDSSLAASPPPPRVPSWALPGGTVDHETDAAFFAGAALTSLDTLVRSEPPWAGAWRQRLALKCAAAAVRLAGRSEDESALRDAWYLRPAAGDPGPAGTILAAWRQLAARSPVIDTARLAEVVVLLGLRWDDGFADLPGAINDLVRSGRPAPFVAAAIAGQIVALSPGAELLAWWCADLVLAQKLRWPRPVPLLMAQAFGPAFRTQGARAAGTRIRPGGEGFEGAVCLALVQGSADACGLAGELSRRAERLAAVMPKLRAKGAGDAIKRLLDDDAVPGSLTTKTLSRFGARRLFERLQTFEAVRELSGRSSFRLYGL</sequence>
<organism evidence="2 3">
    <name type="scientific">Aminobacter anthyllidis</name>
    <dbReference type="NCBI Taxonomy" id="1035067"/>
    <lineage>
        <taxon>Bacteria</taxon>
        <taxon>Pseudomonadati</taxon>
        <taxon>Pseudomonadota</taxon>
        <taxon>Alphaproteobacteria</taxon>
        <taxon>Hyphomicrobiales</taxon>
        <taxon>Phyllobacteriaceae</taxon>
        <taxon>Aminobacter</taxon>
    </lineage>
</organism>
<proteinExistence type="predicted"/>
<keyword evidence="3" id="KW-1185">Reference proteome</keyword>
<dbReference type="Proteomes" id="UP001138921">
    <property type="component" value="Unassembled WGS sequence"/>
</dbReference>